<accession>A0A484M8R4</accession>
<dbReference type="EMBL" id="OOIL02002816">
    <property type="protein sequence ID" value="VFQ85027.1"/>
    <property type="molecule type" value="Genomic_DNA"/>
</dbReference>
<keyword evidence="2" id="KW-1185">Reference proteome</keyword>
<reference evidence="1 2" key="1">
    <citation type="submission" date="2018-04" db="EMBL/GenBank/DDBJ databases">
        <authorList>
            <person name="Vogel A."/>
        </authorList>
    </citation>
    <scope>NUCLEOTIDE SEQUENCE [LARGE SCALE GENOMIC DNA]</scope>
</reference>
<evidence type="ECO:0000313" key="1">
    <source>
        <dbReference type="EMBL" id="VFQ85027.1"/>
    </source>
</evidence>
<dbReference type="AlphaFoldDB" id="A0A484M8R4"/>
<organism evidence="1 2">
    <name type="scientific">Cuscuta campestris</name>
    <dbReference type="NCBI Taxonomy" id="132261"/>
    <lineage>
        <taxon>Eukaryota</taxon>
        <taxon>Viridiplantae</taxon>
        <taxon>Streptophyta</taxon>
        <taxon>Embryophyta</taxon>
        <taxon>Tracheophyta</taxon>
        <taxon>Spermatophyta</taxon>
        <taxon>Magnoliopsida</taxon>
        <taxon>eudicotyledons</taxon>
        <taxon>Gunneridae</taxon>
        <taxon>Pentapetalae</taxon>
        <taxon>asterids</taxon>
        <taxon>lamiids</taxon>
        <taxon>Solanales</taxon>
        <taxon>Convolvulaceae</taxon>
        <taxon>Cuscuteae</taxon>
        <taxon>Cuscuta</taxon>
        <taxon>Cuscuta subgen. Grammica</taxon>
        <taxon>Cuscuta sect. Cleistogrammica</taxon>
    </lineage>
</organism>
<evidence type="ECO:0000313" key="2">
    <source>
        <dbReference type="Proteomes" id="UP000595140"/>
    </source>
</evidence>
<sequence>EWKQHRKSPTLSFPSQLDSLRYFGHISIVSARNCKPFDSVDS</sequence>
<name>A0A484M8R4_9ASTE</name>
<gene>
    <name evidence="1" type="ORF">CCAM_LOCUS26803</name>
</gene>
<proteinExistence type="predicted"/>
<dbReference type="Proteomes" id="UP000595140">
    <property type="component" value="Unassembled WGS sequence"/>
</dbReference>
<protein>
    <submittedName>
        <fullName evidence="1">Uncharacterized protein</fullName>
    </submittedName>
</protein>
<feature type="non-terminal residue" evidence="1">
    <location>
        <position position="1"/>
    </location>
</feature>